<dbReference type="Pfam" id="PF05659">
    <property type="entry name" value="RPW8"/>
    <property type="match status" value="1"/>
</dbReference>
<keyword evidence="4" id="KW-1185">Reference proteome</keyword>
<dbReference type="GO" id="GO:0007166">
    <property type="term" value="P:cell surface receptor signaling pathway"/>
    <property type="evidence" value="ECO:0007669"/>
    <property type="project" value="InterPro"/>
</dbReference>
<dbReference type="Gene3D" id="1.20.930.20">
    <property type="entry name" value="Adaptor protein Cbl, N-terminal domain"/>
    <property type="match status" value="1"/>
</dbReference>
<organism evidence="3 4">
    <name type="scientific">Dipteronia dyeriana</name>
    <dbReference type="NCBI Taxonomy" id="168575"/>
    <lineage>
        <taxon>Eukaryota</taxon>
        <taxon>Viridiplantae</taxon>
        <taxon>Streptophyta</taxon>
        <taxon>Embryophyta</taxon>
        <taxon>Tracheophyta</taxon>
        <taxon>Spermatophyta</taxon>
        <taxon>Magnoliopsida</taxon>
        <taxon>eudicotyledons</taxon>
        <taxon>Gunneridae</taxon>
        <taxon>Pentapetalae</taxon>
        <taxon>rosids</taxon>
        <taxon>malvids</taxon>
        <taxon>Sapindales</taxon>
        <taxon>Sapindaceae</taxon>
        <taxon>Hippocastanoideae</taxon>
        <taxon>Acereae</taxon>
        <taxon>Dipteronia</taxon>
    </lineage>
</organism>
<dbReference type="InterPro" id="IPR008808">
    <property type="entry name" value="Powdery_mildew-R_dom"/>
</dbReference>
<dbReference type="AlphaFoldDB" id="A0AAD9XDP6"/>
<dbReference type="EMBL" id="JANJYI010000003">
    <property type="protein sequence ID" value="KAK2657397.1"/>
    <property type="molecule type" value="Genomic_DNA"/>
</dbReference>
<dbReference type="InterPro" id="IPR036537">
    <property type="entry name" value="Adaptor_Cbl_N_dom_sf"/>
</dbReference>
<protein>
    <recommendedName>
        <fullName evidence="2">RPW8 domain-containing protein</fullName>
    </recommendedName>
</protein>
<name>A0AAD9XDP6_9ROSI</name>
<feature type="coiled-coil region" evidence="1">
    <location>
        <begin position="128"/>
        <end position="172"/>
    </location>
</feature>
<accession>A0AAD9XDP6</accession>
<reference evidence="3" key="1">
    <citation type="journal article" date="2023" name="Plant J.">
        <title>Genome sequences and population genomics provide insights into the demographic history, inbreeding, and mutation load of two 'living fossil' tree species of Dipteronia.</title>
        <authorList>
            <person name="Feng Y."/>
            <person name="Comes H.P."/>
            <person name="Chen J."/>
            <person name="Zhu S."/>
            <person name="Lu R."/>
            <person name="Zhang X."/>
            <person name="Li P."/>
            <person name="Qiu J."/>
            <person name="Olsen K.M."/>
            <person name="Qiu Y."/>
        </authorList>
    </citation>
    <scope>NUCLEOTIDE SEQUENCE</scope>
    <source>
        <strain evidence="3">KIB01</strain>
    </source>
</reference>
<feature type="domain" description="RPW8" evidence="2">
    <location>
        <begin position="93"/>
        <end position="242"/>
    </location>
</feature>
<evidence type="ECO:0000259" key="2">
    <source>
        <dbReference type="PROSITE" id="PS51153"/>
    </source>
</evidence>
<dbReference type="PROSITE" id="PS51153">
    <property type="entry name" value="RPW8"/>
    <property type="match status" value="1"/>
</dbReference>
<keyword evidence="1" id="KW-0175">Coiled coil</keyword>
<comment type="caution">
    <text evidence="3">The sequence shown here is derived from an EMBL/GenBank/DDBJ whole genome shotgun (WGS) entry which is preliminary data.</text>
</comment>
<dbReference type="Proteomes" id="UP001280121">
    <property type="component" value="Unassembled WGS sequence"/>
</dbReference>
<gene>
    <name evidence="3" type="ORF">Ddye_010449</name>
</gene>
<sequence length="291" mass="33539">MGGDHSKIVLELIKICGENTVKLLAPKINEIEHKEEIVAFDRQLVKAKELVFTCSEIPSWNLIKQYRLLNVEFQDAQCHDILKTLAEVTKMNQKLDEMNFPEKDGDTDANAATSINHVKTVIKFKPILENLRRNVQSLSQNIKRITQLQESADELQNQIGRLVLLLKEAEELIEKCSRIAWWNYFKKYRYSKKLIELDASLSGASKDFLAPICVDILLIRNEIVKLSRGLESVLHERNAHGWILKRSKTKVVYLASGLKKIVQSIPSWIYPYLSWLLGIHRRGRGYQRFGG</sequence>
<proteinExistence type="predicted"/>
<evidence type="ECO:0000313" key="3">
    <source>
        <dbReference type="EMBL" id="KAK2657397.1"/>
    </source>
</evidence>
<evidence type="ECO:0000256" key="1">
    <source>
        <dbReference type="SAM" id="Coils"/>
    </source>
</evidence>
<evidence type="ECO:0000313" key="4">
    <source>
        <dbReference type="Proteomes" id="UP001280121"/>
    </source>
</evidence>